<protein>
    <submittedName>
        <fullName evidence="3">Nickel-dependent lactate racemase</fullName>
    </submittedName>
</protein>
<dbReference type="InterPro" id="IPR048068">
    <property type="entry name" value="LarA-like"/>
</dbReference>
<dbReference type="PANTHER" id="PTHR33171">
    <property type="entry name" value="LAR_N DOMAIN-CONTAINING PROTEIN"/>
    <property type="match status" value="1"/>
</dbReference>
<dbReference type="AlphaFoldDB" id="A0A7T7XMM2"/>
<dbReference type="Pfam" id="PF21113">
    <property type="entry name" value="LarA_C"/>
    <property type="match status" value="1"/>
</dbReference>
<evidence type="ECO:0000313" key="3">
    <source>
        <dbReference type="EMBL" id="QQO09149.1"/>
    </source>
</evidence>
<evidence type="ECO:0000259" key="2">
    <source>
        <dbReference type="Pfam" id="PF21113"/>
    </source>
</evidence>
<keyword evidence="4" id="KW-1185">Reference proteome</keyword>
<feature type="domain" description="Lactate racemase C-terminal" evidence="2">
    <location>
        <begin position="279"/>
        <end position="421"/>
    </location>
</feature>
<dbReference type="InterPro" id="IPR047926">
    <property type="entry name" value="Ni_dep_LarA"/>
</dbReference>
<dbReference type="InterPro" id="IPR018657">
    <property type="entry name" value="LarA-like_N"/>
</dbReference>
<evidence type="ECO:0000259" key="1">
    <source>
        <dbReference type="Pfam" id="PF09861"/>
    </source>
</evidence>
<dbReference type="Gene3D" id="3.40.50.11440">
    <property type="match status" value="1"/>
</dbReference>
<dbReference type="Proteomes" id="UP000595917">
    <property type="component" value="Chromosome"/>
</dbReference>
<dbReference type="Pfam" id="PF09861">
    <property type="entry name" value="Lar_N"/>
    <property type="match status" value="1"/>
</dbReference>
<organism evidence="3 4">
    <name type="scientific">Breznakiella homolactica</name>
    <dbReference type="NCBI Taxonomy" id="2798577"/>
    <lineage>
        <taxon>Bacteria</taxon>
        <taxon>Pseudomonadati</taxon>
        <taxon>Spirochaetota</taxon>
        <taxon>Spirochaetia</taxon>
        <taxon>Spirochaetales</taxon>
        <taxon>Breznakiellaceae</taxon>
        <taxon>Breznakiella</taxon>
    </lineage>
</organism>
<dbReference type="InterPro" id="IPR048520">
    <property type="entry name" value="LarA_C"/>
</dbReference>
<dbReference type="Gene3D" id="3.90.226.30">
    <property type="match status" value="1"/>
</dbReference>
<dbReference type="NCBIfam" id="NF033504">
    <property type="entry name" value="Ni_dep_LarA"/>
    <property type="match status" value="1"/>
</dbReference>
<dbReference type="PANTHER" id="PTHR33171:SF17">
    <property type="entry name" value="LARA-LIKE N-TERMINAL DOMAIN-CONTAINING PROTEIN"/>
    <property type="match status" value="1"/>
</dbReference>
<accession>A0A7T7XMM2</accession>
<sequence length="429" mass="46115">MKIELPYLDRIFTLEFPDENLLALAEPNEIDAAGDSLSVLRNALDQMSETGGKKGQSLEEFLQGGKRLLIIINDATRPTPTEAMLSVLLPAVEKSGIRKEDICILVATGAHRAPTEEEYRQILGVHYGSFRANCVHHDSKKDKDMVELGSTRNGTPITLNKRLFEADRIIATGSVEPHYFAGFTGGRKAFLPGIAGFRTIETNHKQALSPAARSLALEGNPVHEDMMDALPLIRAPIFSFMTVLDKNQGVAAAAAGDLMASFYQAVKIARKIFCVTIPAKADIVVSAAKFPMDIDLYQSQKAIDNGALALKDGGTLILVSSCRDGIGDEAYADLLAQASTPEDAIERIRRSYKLGYHKAAKMAEVSARAAVTAVTELSEEQLASLFIGKAGSPQEALDTALAAAKKRGVTVPKIIILPDGCVTVPDPGE</sequence>
<dbReference type="RefSeq" id="WP_215626454.1">
    <property type="nucleotide sequence ID" value="NZ_CP067089.2"/>
</dbReference>
<feature type="domain" description="LarA-like N-terminal" evidence="1">
    <location>
        <begin position="9"/>
        <end position="212"/>
    </location>
</feature>
<proteinExistence type="predicted"/>
<dbReference type="KEGG" id="bhc:JFL75_19815"/>
<dbReference type="GO" id="GO:0050043">
    <property type="term" value="F:lactate racemase activity"/>
    <property type="evidence" value="ECO:0007669"/>
    <property type="project" value="InterPro"/>
</dbReference>
<reference evidence="3" key="1">
    <citation type="submission" date="2021-01" db="EMBL/GenBank/DDBJ databases">
        <title>Description of Breznakiella homolactica.</title>
        <authorList>
            <person name="Song Y."/>
            <person name="Brune A."/>
        </authorList>
    </citation>
    <scope>NUCLEOTIDE SEQUENCE</scope>
    <source>
        <strain evidence="3">RmG30</strain>
    </source>
</reference>
<evidence type="ECO:0000313" key="4">
    <source>
        <dbReference type="Proteomes" id="UP000595917"/>
    </source>
</evidence>
<gene>
    <name evidence="3" type="primary">larA</name>
    <name evidence="3" type="ORF">JFL75_19815</name>
</gene>
<dbReference type="InterPro" id="IPR043166">
    <property type="entry name" value="LarA-like_C"/>
</dbReference>
<name>A0A7T7XMM2_9SPIR</name>
<dbReference type="EMBL" id="CP067089">
    <property type="protein sequence ID" value="QQO09149.1"/>
    <property type="molecule type" value="Genomic_DNA"/>
</dbReference>